<keyword evidence="5" id="KW-1185">Reference proteome</keyword>
<feature type="transmembrane region" description="Helical" evidence="2">
    <location>
        <begin position="61"/>
        <end position="83"/>
    </location>
</feature>
<dbReference type="InterPro" id="IPR050882">
    <property type="entry name" value="Prepilin_peptidase/N-MTase"/>
</dbReference>
<dbReference type="PANTHER" id="PTHR30487:SF0">
    <property type="entry name" value="PREPILIN LEADER PEPTIDASE_N-METHYLTRANSFERASE-RELATED"/>
    <property type="match status" value="1"/>
</dbReference>
<dbReference type="Gene3D" id="1.20.120.1220">
    <property type="match status" value="1"/>
</dbReference>
<feature type="transmembrane region" description="Helical" evidence="2">
    <location>
        <begin position="34"/>
        <end position="54"/>
    </location>
</feature>
<sequence length="142" mass="13674">MVGAVGLLVAGWLVLLSGYDIRQRRLPNRLTLPAAAAVPVAAAVAGHGLAALAGGAALSGAYLLVHLIAPAALGAGDVKLAAALGALTGAFGADLWVLAAVSAPLLTGVWALVSVGAGRGRTVPHGPAMCLASAVAAVLGMC</sequence>
<evidence type="ECO:0000256" key="1">
    <source>
        <dbReference type="ARBA" id="ARBA00005801"/>
    </source>
</evidence>
<keyword evidence="2" id="KW-0812">Transmembrane</keyword>
<gene>
    <name evidence="4" type="ORF">MU0083_002183</name>
</gene>
<evidence type="ECO:0000259" key="3">
    <source>
        <dbReference type="Pfam" id="PF01478"/>
    </source>
</evidence>
<dbReference type="EC" id="3.4.23.-" evidence="4"/>
<dbReference type="InterPro" id="IPR000045">
    <property type="entry name" value="Prepilin_IV_endopep_pep"/>
</dbReference>
<keyword evidence="4" id="KW-0378">Hydrolase</keyword>
<accession>A0ABN9N636</accession>
<dbReference type="Proteomes" id="UP001190336">
    <property type="component" value="Chromosome"/>
</dbReference>
<comment type="similarity">
    <text evidence="1">Belongs to the peptidase A24 family.</text>
</comment>
<feature type="transmembrane region" description="Helical" evidence="2">
    <location>
        <begin position="95"/>
        <end position="113"/>
    </location>
</feature>
<organism evidence="4 5">
    <name type="scientific">[Mycobacterium] kokjensenii</name>
    <dbReference type="NCBI Taxonomy" id="3064287"/>
    <lineage>
        <taxon>Bacteria</taxon>
        <taxon>Bacillati</taxon>
        <taxon>Actinomycetota</taxon>
        <taxon>Actinomycetes</taxon>
        <taxon>Mycobacteriales</taxon>
        <taxon>Mycobacteriaceae</taxon>
        <taxon>Mycolicibacter</taxon>
    </lineage>
</organism>
<dbReference type="GO" id="GO:0016787">
    <property type="term" value="F:hydrolase activity"/>
    <property type="evidence" value="ECO:0007669"/>
    <property type="project" value="UniProtKB-KW"/>
</dbReference>
<dbReference type="RefSeq" id="WP_308472992.1">
    <property type="nucleotide sequence ID" value="NZ_OY726394.1"/>
</dbReference>
<evidence type="ECO:0000256" key="2">
    <source>
        <dbReference type="SAM" id="Phobius"/>
    </source>
</evidence>
<dbReference type="PANTHER" id="PTHR30487">
    <property type="entry name" value="TYPE 4 PREPILIN-LIKE PROTEINS LEADER PEPTIDE-PROCESSING ENZYME"/>
    <property type="match status" value="1"/>
</dbReference>
<evidence type="ECO:0000313" key="4">
    <source>
        <dbReference type="EMBL" id="CAJ1499456.1"/>
    </source>
</evidence>
<evidence type="ECO:0000313" key="5">
    <source>
        <dbReference type="Proteomes" id="UP001190336"/>
    </source>
</evidence>
<dbReference type="EMBL" id="OY726394">
    <property type="protein sequence ID" value="CAJ1499456.1"/>
    <property type="molecule type" value="Genomic_DNA"/>
</dbReference>
<reference evidence="4 5" key="1">
    <citation type="submission" date="2023-08" db="EMBL/GenBank/DDBJ databases">
        <authorList>
            <person name="Folkvardsen B D."/>
            <person name="Norman A."/>
        </authorList>
    </citation>
    <scope>NUCLEOTIDE SEQUENCE [LARGE SCALE GENOMIC DNA]</scope>
    <source>
        <strain evidence="4 5">Mu0083</strain>
    </source>
</reference>
<feature type="domain" description="Prepilin type IV endopeptidase peptidase" evidence="3">
    <location>
        <begin position="8"/>
        <end position="104"/>
    </location>
</feature>
<dbReference type="Pfam" id="PF01478">
    <property type="entry name" value="Peptidase_A24"/>
    <property type="match status" value="1"/>
</dbReference>
<keyword evidence="2" id="KW-1133">Transmembrane helix</keyword>
<proteinExistence type="inferred from homology"/>
<protein>
    <submittedName>
        <fullName evidence="4">A24 family peptidase</fullName>
        <ecNumber evidence="4">3.4.23.-</ecNumber>
    </submittedName>
</protein>
<name>A0ABN9N636_9MYCO</name>
<keyword evidence="2" id="KW-0472">Membrane</keyword>